<evidence type="ECO:0000313" key="1">
    <source>
        <dbReference type="EMBL" id="ETW94811.1"/>
    </source>
</evidence>
<dbReference type="EMBL" id="AZHW01001003">
    <property type="protein sequence ID" value="ETW94811.1"/>
    <property type="molecule type" value="Genomic_DNA"/>
</dbReference>
<dbReference type="GO" id="GO:0020037">
    <property type="term" value="F:heme binding"/>
    <property type="evidence" value="ECO:0007669"/>
    <property type="project" value="InterPro"/>
</dbReference>
<dbReference type="AlphaFoldDB" id="W4LBY9"/>
<dbReference type="Gene3D" id="1.10.760.10">
    <property type="entry name" value="Cytochrome c-like domain"/>
    <property type="match status" value="1"/>
</dbReference>
<comment type="caution">
    <text evidence="1">The sequence shown here is derived from an EMBL/GenBank/DDBJ whole genome shotgun (WGS) entry which is preliminary data.</text>
</comment>
<dbReference type="InterPro" id="IPR003468">
    <property type="entry name" value="Cyt_c_oxidase_monohaem-su/FixO"/>
</dbReference>
<dbReference type="HOGENOM" id="CLU_2328536_0_0_7"/>
<keyword evidence="2" id="KW-1185">Reference proteome</keyword>
<dbReference type="InterPro" id="IPR036909">
    <property type="entry name" value="Cyt_c-like_dom_sf"/>
</dbReference>
<dbReference type="Pfam" id="PF02433">
    <property type="entry name" value="FixO"/>
    <property type="match status" value="1"/>
</dbReference>
<evidence type="ECO:0000313" key="2">
    <source>
        <dbReference type="Proteomes" id="UP000019141"/>
    </source>
</evidence>
<protein>
    <submittedName>
        <fullName evidence="1">Uncharacterized protein</fullName>
    </submittedName>
</protein>
<gene>
    <name evidence="1" type="ORF">ETSY1_33310</name>
</gene>
<name>W4LBY9_ENTF1</name>
<dbReference type="Proteomes" id="UP000019141">
    <property type="component" value="Unassembled WGS sequence"/>
</dbReference>
<accession>W4LBY9</accession>
<dbReference type="SUPFAM" id="SSF46626">
    <property type="entry name" value="Cytochrome c"/>
    <property type="match status" value="1"/>
</dbReference>
<dbReference type="GO" id="GO:0009055">
    <property type="term" value="F:electron transfer activity"/>
    <property type="evidence" value="ECO:0007669"/>
    <property type="project" value="InterPro"/>
</dbReference>
<sequence length="98" mass="11283">MANESVRFGPVSTAAEQRHELMMPQLMGTRRVGPDLSRESGLRSNDWHVAHFYNPRSVSPTSVMPSYRWFFDGRKPNKKGLAIITYMQWLGSNVEQQQ</sequence>
<proteinExistence type="predicted"/>
<reference evidence="1 2" key="1">
    <citation type="journal article" date="2014" name="Nature">
        <title>An environmental bacterial taxon with a large and distinct metabolic repertoire.</title>
        <authorList>
            <person name="Wilson M.C."/>
            <person name="Mori T."/>
            <person name="Ruckert C."/>
            <person name="Uria A.R."/>
            <person name="Helf M.J."/>
            <person name="Takada K."/>
            <person name="Gernert C."/>
            <person name="Steffens U.A."/>
            <person name="Heycke N."/>
            <person name="Schmitt S."/>
            <person name="Rinke C."/>
            <person name="Helfrich E.J."/>
            <person name="Brachmann A.O."/>
            <person name="Gurgui C."/>
            <person name="Wakimoto T."/>
            <person name="Kracht M."/>
            <person name="Crusemann M."/>
            <person name="Hentschel U."/>
            <person name="Abe I."/>
            <person name="Matsunaga S."/>
            <person name="Kalinowski J."/>
            <person name="Takeyama H."/>
            <person name="Piel J."/>
        </authorList>
    </citation>
    <scope>NUCLEOTIDE SEQUENCE [LARGE SCALE GENOMIC DNA]</scope>
    <source>
        <strain evidence="2">TSY1</strain>
    </source>
</reference>
<organism evidence="1 2">
    <name type="scientific">Entotheonella factor</name>
    <dbReference type="NCBI Taxonomy" id="1429438"/>
    <lineage>
        <taxon>Bacteria</taxon>
        <taxon>Pseudomonadati</taxon>
        <taxon>Nitrospinota/Tectimicrobiota group</taxon>
        <taxon>Candidatus Tectimicrobiota</taxon>
        <taxon>Candidatus Entotheonellia</taxon>
        <taxon>Candidatus Entotheonellales</taxon>
        <taxon>Candidatus Entotheonellaceae</taxon>
        <taxon>Candidatus Entotheonella</taxon>
    </lineage>
</organism>